<protein>
    <submittedName>
        <fullName evidence="2">Uncharacterized protein</fullName>
    </submittedName>
</protein>
<feature type="region of interest" description="Disordered" evidence="1">
    <location>
        <begin position="19"/>
        <end position="43"/>
    </location>
</feature>
<dbReference type="AlphaFoldDB" id="A0A7S1GYR1"/>
<feature type="compositionally biased region" description="Polar residues" evidence="1">
    <location>
        <begin position="61"/>
        <end position="76"/>
    </location>
</feature>
<proteinExistence type="predicted"/>
<reference evidence="2" key="1">
    <citation type="submission" date="2021-01" db="EMBL/GenBank/DDBJ databases">
        <authorList>
            <person name="Corre E."/>
            <person name="Pelletier E."/>
            <person name="Niang G."/>
            <person name="Scheremetjew M."/>
            <person name="Finn R."/>
            <person name="Kale V."/>
            <person name="Holt S."/>
            <person name="Cochrane G."/>
            <person name="Meng A."/>
            <person name="Brown T."/>
            <person name="Cohen L."/>
        </authorList>
    </citation>
    <scope>NUCLEOTIDE SEQUENCE</scope>
    <source>
        <strain evidence="2">CCMP644</strain>
    </source>
</reference>
<evidence type="ECO:0000256" key="1">
    <source>
        <dbReference type="SAM" id="MobiDB-lite"/>
    </source>
</evidence>
<organism evidence="2">
    <name type="scientific">Hemiselmis andersenii</name>
    <name type="common">Cryptophyte alga</name>
    <dbReference type="NCBI Taxonomy" id="464988"/>
    <lineage>
        <taxon>Eukaryota</taxon>
        <taxon>Cryptophyceae</taxon>
        <taxon>Cryptomonadales</taxon>
        <taxon>Hemiselmidaceae</taxon>
        <taxon>Hemiselmis</taxon>
    </lineage>
</organism>
<name>A0A7S1GYR1_HEMAN</name>
<gene>
    <name evidence="2" type="ORF">HAND00432_LOCUS10859</name>
</gene>
<evidence type="ECO:0000313" key="2">
    <source>
        <dbReference type="EMBL" id="CAD8956321.1"/>
    </source>
</evidence>
<feature type="compositionally biased region" description="Polar residues" evidence="1">
    <location>
        <begin position="19"/>
        <end position="34"/>
    </location>
</feature>
<accession>A0A7S1GYR1</accession>
<feature type="region of interest" description="Disordered" evidence="1">
    <location>
        <begin position="60"/>
        <end position="107"/>
    </location>
</feature>
<dbReference type="EMBL" id="HBFX01017935">
    <property type="protein sequence ID" value="CAD8956321.1"/>
    <property type="molecule type" value="Transcribed_RNA"/>
</dbReference>
<sequence>MMPATDFAIVMATADPNATMQSQASVGTKQSTKRGTWVKPDPPYRISLKKEAQNPDVVSILGSTLSPPKVYKTSQGGRPLSEPMLAPHSPQTNNGYARNSLGGFFTT</sequence>